<proteinExistence type="predicted"/>
<protein>
    <submittedName>
        <fullName evidence="2">Uncharacterized protein</fullName>
    </submittedName>
</protein>
<accession>A0A482VY18</accession>
<organism evidence="2 3">
    <name type="scientific">Asbolus verrucosus</name>
    <name type="common">Desert ironclad beetle</name>
    <dbReference type="NCBI Taxonomy" id="1661398"/>
    <lineage>
        <taxon>Eukaryota</taxon>
        <taxon>Metazoa</taxon>
        <taxon>Ecdysozoa</taxon>
        <taxon>Arthropoda</taxon>
        <taxon>Hexapoda</taxon>
        <taxon>Insecta</taxon>
        <taxon>Pterygota</taxon>
        <taxon>Neoptera</taxon>
        <taxon>Endopterygota</taxon>
        <taxon>Coleoptera</taxon>
        <taxon>Polyphaga</taxon>
        <taxon>Cucujiformia</taxon>
        <taxon>Tenebrionidae</taxon>
        <taxon>Pimeliinae</taxon>
        <taxon>Asbolus</taxon>
    </lineage>
</organism>
<reference evidence="2 3" key="1">
    <citation type="submission" date="2017-03" db="EMBL/GenBank/DDBJ databases">
        <title>Genome of the blue death feigning beetle - Asbolus verrucosus.</title>
        <authorList>
            <person name="Rider S.D."/>
        </authorList>
    </citation>
    <scope>NUCLEOTIDE SEQUENCE [LARGE SCALE GENOMIC DNA]</scope>
    <source>
        <strain evidence="2">Butters</strain>
        <tissue evidence="2">Head and leg muscle</tissue>
    </source>
</reference>
<dbReference type="EMBL" id="QDEB01050173">
    <property type="protein sequence ID" value="RZC37695.1"/>
    <property type="molecule type" value="Genomic_DNA"/>
</dbReference>
<dbReference type="Proteomes" id="UP000292052">
    <property type="component" value="Unassembled WGS sequence"/>
</dbReference>
<dbReference type="AlphaFoldDB" id="A0A482VY18"/>
<feature type="region of interest" description="Disordered" evidence="1">
    <location>
        <begin position="86"/>
        <end position="111"/>
    </location>
</feature>
<evidence type="ECO:0000313" key="2">
    <source>
        <dbReference type="EMBL" id="RZC37695.1"/>
    </source>
</evidence>
<evidence type="ECO:0000256" key="1">
    <source>
        <dbReference type="SAM" id="MobiDB-lite"/>
    </source>
</evidence>
<comment type="caution">
    <text evidence="2">The sequence shown here is derived from an EMBL/GenBank/DDBJ whole genome shotgun (WGS) entry which is preliminary data.</text>
</comment>
<sequence length="123" mass="14083">MNVLKNNNEITQMRNRNYATEYLNLIINRKLTKTDFCNCNQISINSLNKGLESLGVKIKSKKTNKITVEEDLKTFKPLVTTTEKTRKSKIKLTDEKNKMKGGNNNNTSNEEADDLINNALNIF</sequence>
<keyword evidence="3" id="KW-1185">Reference proteome</keyword>
<evidence type="ECO:0000313" key="3">
    <source>
        <dbReference type="Proteomes" id="UP000292052"/>
    </source>
</evidence>
<gene>
    <name evidence="2" type="ORF">BDFB_014394</name>
</gene>
<name>A0A482VY18_ASBVE</name>